<dbReference type="CDD" id="cd11643">
    <property type="entry name" value="Precorrin-6A-synthase"/>
    <property type="match status" value="1"/>
</dbReference>
<dbReference type="EMBL" id="BOPF01000002">
    <property type="protein sequence ID" value="GIJ43924.1"/>
    <property type="molecule type" value="Genomic_DNA"/>
</dbReference>
<comment type="caution">
    <text evidence="7">The sequence shown here is derived from an EMBL/GenBank/DDBJ whole genome shotgun (WGS) entry which is preliminary data.</text>
</comment>
<evidence type="ECO:0000256" key="3">
    <source>
        <dbReference type="ARBA" id="ARBA00022603"/>
    </source>
</evidence>
<dbReference type="InterPro" id="IPR000878">
    <property type="entry name" value="4pyrrol_Mease"/>
</dbReference>
<keyword evidence="2" id="KW-0169">Cobalamin biosynthesis</keyword>
<dbReference type="SUPFAM" id="SSF53790">
    <property type="entry name" value="Tetrapyrrole methylase"/>
    <property type="match status" value="1"/>
</dbReference>
<dbReference type="InterPro" id="IPR014776">
    <property type="entry name" value="4pyrrole_Mease_sub2"/>
</dbReference>
<dbReference type="GO" id="GO:0043819">
    <property type="term" value="F:precorrin-6A synthase (deacetylating) activity"/>
    <property type="evidence" value="ECO:0007669"/>
    <property type="project" value="InterPro"/>
</dbReference>
<evidence type="ECO:0000256" key="4">
    <source>
        <dbReference type="ARBA" id="ARBA00022679"/>
    </source>
</evidence>
<dbReference type="PANTHER" id="PTHR43467:SF1">
    <property type="entry name" value="PRECORRIN-6A SYNTHASE [DEACETYLATING]"/>
    <property type="match status" value="1"/>
</dbReference>
<evidence type="ECO:0000256" key="1">
    <source>
        <dbReference type="ARBA" id="ARBA00004953"/>
    </source>
</evidence>
<keyword evidence="3" id="KW-0489">Methyltransferase</keyword>
<keyword evidence="8" id="KW-1185">Reference proteome</keyword>
<dbReference type="RefSeq" id="WP_203897449.1">
    <property type="nucleotide sequence ID" value="NZ_BOPF01000002.1"/>
</dbReference>
<dbReference type="Gene3D" id="3.30.950.10">
    <property type="entry name" value="Methyltransferase, Cobalt-precorrin-4 Transmethylase, Domain 2"/>
    <property type="match status" value="1"/>
</dbReference>
<evidence type="ECO:0000256" key="5">
    <source>
        <dbReference type="ARBA" id="ARBA00022691"/>
    </source>
</evidence>
<accession>A0A8J3YEZ8</accession>
<dbReference type="Proteomes" id="UP000619260">
    <property type="component" value="Unassembled WGS sequence"/>
</dbReference>
<keyword evidence="4" id="KW-0808">Transferase</keyword>
<dbReference type="PANTHER" id="PTHR43467">
    <property type="entry name" value="COBALT-PRECORRIN-2 C(20)-METHYLTRANSFERASE"/>
    <property type="match status" value="1"/>
</dbReference>
<evidence type="ECO:0000313" key="7">
    <source>
        <dbReference type="EMBL" id="GIJ43924.1"/>
    </source>
</evidence>
<evidence type="ECO:0000259" key="6">
    <source>
        <dbReference type="Pfam" id="PF00590"/>
    </source>
</evidence>
<dbReference type="InterPro" id="IPR014777">
    <property type="entry name" value="4pyrrole_Mease_sub1"/>
</dbReference>
<feature type="domain" description="Tetrapyrrole methylase" evidence="6">
    <location>
        <begin position="21"/>
        <end position="237"/>
    </location>
</feature>
<dbReference type="NCBIfam" id="TIGR02434">
    <property type="entry name" value="CobF"/>
    <property type="match status" value="1"/>
</dbReference>
<evidence type="ECO:0000313" key="8">
    <source>
        <dbReference type="Proteomes" id="UP000619260"/>
    </source>
</evidence>
<reference evidence="7" key="1">
    <citation type="submission" date="2021-01" db="EMBL/GenBank/DDBJ databases">
        <title>Whole genome shotgun sequence of Virgisporangium aliadipatigenens NBRC 105644.</title>
        <authorList>
            <person name="Komaki H."/>
            <person name="Tamura T."/>
        </authorList>
    </citation>
    <scope>NUCLEOTIDE SEQUENCE</scope>
    <source>
        <strain evidence="7">NBRC 105644</strain>
    </source>
</reference>
<sequence>MTEASERGVPDGGAALSGARKLLVIGIGAGDPEDLTLRAVRAIGEADVFFLLDKGEAKESMIRLRREMLAAYAKPGHRVAEGVDPDRDRRPADYPEAVAAWRARRAEITGDLIRGHLAEGETGAFLVWGDPSLYDSTLGVLADLDVPVEVTVVAGISSVSSLAARHGIGLNRVGGAVAVTTGRRLSEGWPDGVDDVVVMLDARQAFAGVPAEGVEIYWGAYLGTPDELLVAGPLAEVAGEISRVRAAARARHGWIMDTYLLRRTTTPPPR</sequence>
<comment type="pathway">
    <text evidence="1">Cofactor biosynthesis; adenosylcobalamin biosynthesis.</text>
</comment>
<proteinExistence type="predicted"/>
<name>A0A8J3YEZ8_9ACTN</name>
<dbReference type="AlphaFoldDB" id="A0A8J3YEZ8"/>
<dbReference type="InterPro" id="IPR035996">
    <property type="entry name" value="4pyrrol_Methylase_sf"/>
</dbReference>
<dbReference type="Gene3D" id="3.40.1010.10">
    <property type="entry name" value="Cobalt-precorrin-4 Transmethylase, Domain 1"/>
    <property type="match status" value="1"/>
</dbReference>
<evidence type="ECO:0000256" key="2">
    <source>
        <dbReference type="ARBA" id="ARBA00022573"/>
    </source>
</evidence>
<protein>
    <submittedName>
        <fullName evidence="7">Precorrin-6A synthase (Deacetylating)</fullName>
    </submittedName>
</protein>
<dbReference type="Pfam" id="PF00590">
    <property type="entry name" value="TP_methylase"/>
    <property type="match status" value="1"/>
</dbReference>
<keyword evidence="5" id="KW-0949">S-adenosyl-L-methionine</keyword>
<gene>
    <name evidence="7" type="ORF">Val02_08100</name>
</gene>
<dbReference type="GO" id="GO:0009236">
    <property type="term" value="P:cobalamin biosynthetic process"/>
    <property type="evidence" value="ECO:0007669"/>
    <property type="project" value="UniProtKB-KW"/>
</dbReference>
<organism evidence="7 8">
    <name type="scientific">Virgisporangium aliadipatigenens</name>
    <dbReference type="NCBI Taxonomy" id="741659"/>
    <lineage>
        <taxon>Bacteria</taxon>
        <taxon>Bacillati</taxon>
        <taxon>Actinomycetota</taxon>
        <taxon>Actinomycetes</taxon>
        <taxon>Micromonosporales</taxon>
        <taxon>Micromonosporaceae</taxon>
        <taxon>Virgisporangium</taxon>
    </lineage>
</organism>
<dbReference type="InterPro" id="IPR012797">
    <property type="entry name" value="CobF"/>
</dbReference>
<dbReference type="GO" id="GO:0032259">
    <property type="term" value="P:methylation"/>
    <property type="evidence" value="ECO:0007669"/>
    <property type="project" value="UniProtKB-KW"/>
</dbReference>
<dbReference type="PIRSF" id="PIRSF036525">
    <property type="entry name" value="CobF"/>
    <property type="match status" value="1"/>
</dbReference>